<keyword evidence="3" id="KW-1185">Reference proteome</keyword>
<dbReference type="Proteomes" id="UP000625210">
    <property type="component" value="Unassembled WGS sequence"/>
</dbReference>
<evidence type="ECO:0000256" key="1">
    <source>
        <dbReference type="SAM" id="MobiDB-lite"/>
    </source>
</evidence>
<feature type="region of interest" description="Disordered" evidence="1">
    <location>
        <begin position="1"/>
        <end position="23"/>
    </location>
</feature>
<organism evidence="2 3">
    <name type="scientific">Marinithermofilum abyssi</name>
    <dbReference type="NCBI Taxonomy" id="1571185"/>
    <lineage>
        <taxon>Bacteria</taxon>
        <taxon>Bacillati</taxon>
        <taxon>Bacillota</taxon>
        <taxon>Bacilli</taxon>
        <taxon>Bacillales</taxon>
        <taxon>Thermoactinomycetaceae</taxon>
        <taxon>Marinithermofilum</taxon>
    </lineage>
</organism>
<dbReference type="RefSeq" id="WP_188649034.1">
    <property type="nucleotide sequence ID" value="NZ_BMHQ01000018.1"/>
</dbReference>
<dbReference type="AlphaFoldDB" id="A0A8J2VEG7"/>
<evidence type="ECO:0000313" key="3">
    <source>
        <dbReference type="Proteomes" id="UP000625210"/>
    </source>
</evidence>
<proteinExistence type="predicted"/>
<comment type="caution">
    <text evidence="2">The sequence shown here is derived from an EMBL/GenBank/DDBJ whole genome shotgun (WGS) entry which is preliminary data.</text>
</comment>
<gene>
    <name evidence="2" type="ORF">GCM10011571_33570</name>
</gene>
<dbReference type="EMBL" id="BMHQ01000018">
    <property type="protein sequence ID" value="GGE28731.1"/>
    <property type="molecule type" value="Genomic_DNA"/>
</dbReference>
<reference evidence="2" key="1">
    <citation type="journal article" date="2014" name="Int. J. Syst. Evol. Microbiol.">
        <title>Complete genome sequence of Corynebacterium casei LMG S-19264T (=DSM 44701T), isolated from a smear-ripened cheese.</title>
        <authorList>
            <consortium name="US DOE Joint Genome Institute (JGI-PGF)"/>
            <person name="Walter F."/>
            <person name="Albersmeier A."/>
            <person name="Kalinowski J."/>
            <person name="Ruckert C."/>
        </authorList>
    </citation>
    <scope>NUCLEOTIDE SEQUENCE</scope>
    <source>
        <strain evidence="2">CGMCC 1.15179</strain>
    </source>
</reference>
<protein>
    <submittedName>
        <fullName evidence="2">Uncharacterized protein</fullName>
    </submittedName>
</protein>
<accession>A0A8J2VEG7</accession>
<evidence type="ECO:0000313" key="2">
    <source>
        <dbReference type="EMBL" id="GGE28731.1"/>
    </source>
</evidence>
<sequence>MAKMDYGPKRGRSLIFHTQAEKPEIKYKESPPINIDDLTKDFANKRILAKRNKQKKKRQKRK</sequence>
<reference evidence="2" key="2">
    <citation type="submission" date="2020-09" db="EMBL/GenBank/DDBJ databases">
        <authorList>
            <person name="Sun Q."/>
            <person name="Zhou Y."/>
        </authorList>
    </citation>
    <scope>NUCLEOTIDE SEQUENCE</scope>
    <source>
        <strain evidence="2">CGMCC 1.15179</strain>
    </source>
</reference>
<name>A0A8J2VEG7_9BACL</name>